<proteinExistence type="predicted"/>
<keyword evidence="3" id="KW-1185">Reference proteome</keyword>
<dbReference type="AlphaFoldDB" id="H5XGY7"/>
<sequence>MFGIIRPCRHRLSATLHADWVAHLCGLCLTLRDQHGQLARAATNYDGIVVSALVEAQSEHDGARRSAGPCPLRGMRRASVAHGPGSRLAASVSLVLASAKLRDHADDGDGALRHSVLASLARSAAGRWAERGGATATLVEFDTSVLTAAVESQSTVERALGPGSSVLAATEPTEIATAAAFAHTAVLAGRPDNAEPLSEVGRFFGRVAHLIDAVEDIDDDRATGAWNPLTATETSAADARRLCEDAVRGVRLALREAEFTRPALVHALLVHELDHAVRRTFGHAGQPPSTHESGTPEETHRTTPPPAQDGPTGPTPPDNDEPPGSAPPPDNGGVSDGDGGGCWVPRFRVPPKKRNVVVGCLIAPYMCCTYQFCCRNPWPGPWSGRPRKALYDVVCDCCDCGGCDCDC</sequence>
<feature type="compositionally biased region" description="Pro residues" evidence="1">
    <location>
        <begin position="303"/>
        <end position="317"/>
    </location>
</feature>
<dbReference type="InterPro" id="IPR043740">
    <property type="entry name" value="DUF5685"/>
</dbReference>
<dbReference type="STRING" id="882082.SaccyDRAFT_3890"/>
<feature type="region of interest" description="Disordered" evidence="1">
    <location>
        <begin position="281"/>
        <end position="337"/>
    </location>
</feature>
<protein>
    <submittedName>
        <fullName evidence="2">Uncharacterized protein</fullName>
    </submittedName>
</protein>
<gene>
    <name evidence="2" type="ORF">SaccyDRAFT_3890</name>
</gene>
<name>H5XGY7_9PSEU</name>
<evidence type="ECO:0000256" key="1">
    <source>
        <dbReference type="SAM" id="MobiDB-lite"/>
    </source>
</evidence>
<dbReference type="HOGENOM" id="CLU_045655_0_0_11"/>
<evidence type="ECO:0000313" key="3">
    <source>
        <dbReference type="Proteomes" id="UP000002791"/>
    </source>
</evidence>
<dbReference type="Pfam" id="PF18937">
    <property type="entry name" value="DUF5685"/>
    <property type="match status" value="1"/>
</dbReference>
<dbReference type="OrthoDB" id="3210612at2"/>
<accession>H5XGY7</accession>
<dbReference type="Proteomes" id="UP000002791">
    <property type="component" value="Chromosome"/>
</dbReference>
<dbReference type="EMBL" id="CM001440">
    <property type="protein sequence ID" value="EHR62714.1"/>
    <property type="molecule type" value="Genomic_DNA"/>
</dbReference>
<dbReference type="RefSeq" id="WP_005458658.1">
    <property type="nucleotide sequence ID" value="NZ_CM001440.1"/>
</dbReference>
<reference evidence="2 3" key="1">
    <citation type="submission" date="2011-11" db="EMBL/GenBank/DDBJ databases">
        <title>The Noncontiguous Finished sequence of Saccharomonospora cyanea NA-134.</title>
        <authorList>
            <consortium name="US DOE Joint Genome Institute"/>
            <person name="Lucas S."/>
            <person name="Han J."/>
            <person name="Lapidus A."/>
            <person name="Cheng J.-F."/>
            <person name="Goodwin L."/>
            <person name="Pitluck S."/>
            <person name="Peters L."/>
            <person name="Ovchinnikova G."/>
            <person name="Lu M."/>
            <person name="Detter J.C."/>
            <person name="Han C."/>
            <person name="Tapia R."/>
            <person name="Land M."/>
            <person name="Hauser L."/>
            <person name="Kyrpides N."/>
            <person name="Ivanova N."/>
            <person name="Pagani I."/>
            <person name="Brambilla E.-M."/>
            <person name="Klenk H.-P."/>
            <person name="Woyke T."/>
        </authorList>
    </citation>
    <scope>NUCLEOTIDE SEQUENCE [LARGE SCALE GENOMIC DNA]</scope>
    <source>
        <strain evidence="2 3">NA-134</strain>
    </source>
</reference>
<organism evidence="2 3">
    <name type="scientific">Saccharomonospora cyanea NA-134</name>
    <dbReference type="NCBI Taxonomy" id="882082"/>
    <lineage>
        <taxon>Bacteria</taxon>
        <taxon>Bacillati</taxon>
        <taxon>Actinomycetota</taxon>
        <taxon>Actinomycetes</taxon>
        <taxon>Pseudonocardiales</taxon>
        <taxon>Pseudonocardiaceae</taxon>
        <taxon>Saccharomonospora</taxon>
    </lineage>
</organism>
<dbReference type="eggNOG" id="ENOG502Z8PZ">
    <property type="taxonomic scope" value="Bacteria"/>
</dbReference>
<evidence type="ECO:0000313" key="2">
    <source>
        <dbReference type="EMBL" id="EHR62714.1"/>
    </source>
</evidence>